<dbReference type="Proteomes" id="UP001560573">
    <property type="component" value="Unassembled WGS sequence"/>
</dbReference>
<organism evidence="2 3">
    <name type="scientific">Danxiaibacter flavus</name>
    <dbReference type="NCBI Taxonomy" id="3049108"/>
    <lineage>
        <taxon>Bacteria</taxon>
        <taxon>Pseudomonadati</taxon>
        <taxon>Bacteroidota</taxon>
        <taxon>Chitinophagia</taxon>
        <taxon>Chitinophagales</taxon>
        <taxon>Chitinophagaceae</taxon>
        <taxon>Danxiaibacter</taxon>
    </lineage>
</organism>
<name>A0ABV3ZMX5_9BACT</name>
<evidence type="ECO:0000313" key="2">
    <source>
        <dbReference type="EMBL" id="MEX6691236.1"/>
    </source>
</evidence>
<keyword evidence="3" id="KW-1185">Reference proteome</keyword>
<feature type="coiled-coil region" evidence="1">
    <location>
        <begin position="76"/>
        <end position="143"/>
    </location>
</feature>
<evidence type="ECO:0000256" key="1">
    <source>
        <dbReference type="SAM" id="Coils"/>
    </source>
</evidence>
<dbReference type="RefSeq" id="WP_369332652.1">
    <property type="nucleotide sequence ID" value="NZ_JAULBC010000015.1"/>
</dbReference>
<protein>
    <submittedName>
        <fullName evidence="2">Uncharacterized protein</fullName>
    </submittedName>
</protein>
<evidence type="ECO:0000313" key="3">
    <source>
        <dbReference type="Proteomes" id="UP001560573"/>
    </source>
</evidence>
<keyword evidence="1" id="KW-0175">Coiled coil</keyword>
<gene>
    <name evidence="2" type="ORF">QTN47_27250</name>
</gene>
<dbReference type="EMBL" id="JAULBC010000015">
    <property type="protein sequence ID" value="MEX6691236.1"/>
    <property type="molecule type" value="Genomic_DNA"/>
</dbReference>
<reference evidence="2 3" key="1">
    <citation type="submission" date="2023-07" db="EMBL/GenBank/DDBJ databases">
        <authorList>
            <person name="Lian W.-H."/>
        </authorList>
    </citation>
    <scope>NUCLEOTIDE SEQUENCE [LARGE SCALE GENOMIC DNA]</scope>
    <source>
        <strain evidence="2 3">SYSU DXS3180</strain>
    </source>
</reference>
<sequence>MMNVADKRFYVRINAGPKPGGNPTIYHNSGFRFEAFMKWCWYFDYLAASYKVSNPRHYVNVDKGNYDYLPPVQERIKEVKGKIAGKRRKLSEYENKLMQAESSWRELFSITDDPMYKRALAKIEALRSQLEVLEFEYAELNKIDTNENDKK</sequence>
<proteinExistence type="predicted"/>
<accession>A0ABV3ZMX5</accession>
<comment type="caution">
    <text evidence="2">The sequence shown here is derived from an EMBL/GenBank/DDBJ whole genome shotgun (WGS) entry which is preliminary data.</text>
</comment>